<evidence type="ECO:0000256" key="4">
    <source>
        <dbReference type="ARBA" id="ARBA00022842"/>
    </source>
</evidence>
<dbReference type="GO" id="GO:0008661">
    <property type="term" value="F:1-deoxy-D-xylulose-5-phosphate synthase activity"/>
    <property type="evidence" value="ECO:0007669"/>
    <property type="project" value="InterPro"/>
</dbReference>
<proteinExistence type="predicted"/>
<dbReference type="GO" id="GO:0016114">
    <property type="term" value="P:terpenoid biosynthetic process"/>
    <property type="evidence" value="ECO:0007669"/>
    <property type="project" value="InterPro"/>
</dbReference>
<evidence type="ECO:0000256" key="1">
    <source>
        <dbReference type="ARBA" id="ARBA00001946"/>
    </source>
</evidence>
<dbReference type="Gene3D" id="3.40.50.970">
    <property type="match status" value="1"/>
</dbReference>
<dbReference type="PANTHER" id="PTHR43322">
    <property type="entry name" value="1-D-DEOXYXYLULOSE 5-PHOSPHATE SYNTHASE-RELATED"/>
    <property type="match status" value="1"/>
</dbReference>
<evidence type="ECO:0000256" key="5">
    <source>
        <dbReference type="ARBA" id="ARBA00023052"/>
    </source>
</evidence>
<accession>K1T1S3</accession>
<dbReference type="Pfam" id="PF13292">
    <property type="entry name" value="DXP_synthase_N"/>
    <property type="match status" value="1"/>
</dbReference>
<reference evidence="6" key="1">
    <citation type="journal article" date="2013" name="Environ. Microbiol.">
        <title>Microbiota from the distal guts of lean and obese adolescents exhibit partial functional redundancy besides clear differences in community structure.</title>
        <authorList>
            <person name="Ferrer M."/>
            <person name="Ruiz A."/>
            <person name="Lanza F."/>
            <person name="Haange S.B."/>
            <person name="Oberbach A."/>
            <person name="Till H."/>
            <person name="Bargiela R."/>
            <person name="Campoy C."/>
            <person name="Segura M.T."/>
            <person name="Richter M."/>
            <person name="von Bergen M."/>
            <person name="Seifert J."/>
            <person name="Suarez A."/>
        </authorList>
    </citation>
    <scope>NUCLEOTIDE SEQUENCE</scope>
</reference>
<dbReference type="GO" id="GO:0019288">
    <property type="term" value="P:isopentenyl diphosphate biosynthetic process, methylerythritol 4-phosphate pathway"/>
    <property type="evidence" value="ECO:0007669"/>
    <property type="project" value="TreeGrafter"/>
</dbReference>
<dbReference type="PANTHER" id="PTHR43322:SF5">
    <property type="entry name" value="1-DEOXY-D-XYLULOSE-5-PHOSPHATE SYNTHASE, CHLOROPLASTIC"/>
    <property type="match status" value="1"/>
</dbReference>
<evidence type="ECO:0000313" key="6">
    <source>
        <dbReference type="EMBL" id="EKC63828.1"/>
    </source>
</evidence>
<feature type="non-terminal residue" evidence="6">
    <location>
        <position position="167"/>
    </location>
</feature>
<sequence>MFDVGHQSYVHKILTGRREAFSTLRQFGGIAGFPKPDESVHDAFVAGHASTSISVALGMAQARTLTGADYDVIALIGDGALTGGLAYEGLSDAGQSGEPMVIVLNDNGMSINKNVGGMATLLSKQRVKPSYLHFKQFYRNTVGKARGLYKVLHHVKEHVKDLVLPNN</sequence>
<comment type="subunit">
    <text evidence="2">Homodimer.</text>
</comment>
<evidence type="ECO:0000256" key="2">
    <source>
        <dbReference type="ARBA" id="ARBA00011738"/>
    </source>
</evidence>
<keyword evidence="5" id="KW-0786">Thiamine pyrophosphate</keyword>
<gene>
    <name evidence="6" type="ORF">OBE_07259</name>
</gene>
<dbReference type="GO" id="GO:0005829">
    <property type="term" value="C:cytosol"/>
    <property type="evidence" value="ECO:0007669"/>
    <property type="project" value="TreeGrafter"/>
</dbReference>
<keyword evidence="3" id="KW-0808">Transferase</keyword>
<protein>
    <submittedName>
        <fullName evidence="6">1-deoxy-D-xylulose-5-phosphate synthase</fullName>
    </submittedName>
</protein>
<name>K1T1S3_9ZZZZ</name>
<evidence type="ECO:0000256" key="3">
    <source>
        <dbReference type="ARBA" id="ARBA00022679"/>
    </source>
</evidence>
<dbReference type="InterPro" id="IPR005477">
    <property type="entry name" value="Dxylulose-5-P_synthase"/>
</dbReference>
<dbReference type="EMBL" id="AJWZ01004992">
    <property type="protein sequence ID" value="EKC63828.1"/>
    <property type="molecule type" value="Genomic_DNA"/>
</dbReference>
<keyword evidence="4" id="KW-0460">Magnesium</keyword>
<comment type="caution">
    <text evidence="6">The sequence shown here is derived from an EMBL/GenBank/DDBJ whole genome shotgun (WGS) entry which is preliminary data.</text>
</comment>
<comment type="cofactor">
    <cofactor evidence="1">
        <name>Mg(2+)</name>
        <dbReference type="ChEBI" id="CHEBI:18420"/>
    </cofactor>
</comment>
<dbReference type="AlphaFoldDB" id="K1T1S3"/>
<dbReference type="SUPFAM" id="SSF52518">
    <property type="entry name" value="Thiamin diphosphate-binding fold (THDP-binding)"/>
    <property type="match status" value="1"/>
</dbReference>
<dbReference type="InterPro" id="IPR029061">
    <property type="entry name" value="THDP-binding"/>
</dbReference>
<organism evidence="6">
    <name type="scientific">human gut metagenome</name>
    <dbReference type="NCBI Taxonomy" id="408170"/>
    <lineage>
        <taxon>unclassified sequences</taxon>
        <taxon>metagenomes</taxon>
        <taxon>organismal metagenomes</taxon>
    </lineage>
</organism>